<comment type="subcellular location">
    <subcellularLocation>
        <location evidence="1">Cell membrane</location>
        <topology evidence="1">Multi-pass membrane protein</topology>
    </subcellularLocation>
</comment>
<comment type="caution">
    <text evidence="13">The sequence shown here is derived from an EMBL/GenBank/DDBJ whole genome shotgun (WGS) entry which is preliminary data.</text>
</comment>
<evidence type="ECO:0000259" key="12">
    <source>
        <dbReference type="PROSITE" id="PS50885"/>
    </source>
</evidence>
<keyword evidence="6 10" id="KW-0472">Membrane</keyword>
<evidence type="ECO:0000256" key="1">
    <source>
        <dbReference type="ARBA" id="ARBA00004651"/>
    </source>
</evidence>
<dbReference type="Gene3D" id="3.30.450.20">
    <property type="entry name" value="PAS domain"/>
    <property type="match status" value="1"/>
</dbReference>
<evidence type="ECO:0000256" key="7">
    <source>
        <dbReference type="ARBA" id="ARBA00023224"/>
    </source>
</evidence>
<dbReference type="SUPFAM" id="SSF103190">
    <property type="entry name" value="Sensory domain-like"/>
    <property type="match status" value="1"/>
</dbReference>
<protein>
    <submittedName>
        <fullName evidence="13">Methyl-accepting chemotaxis protein</fullName>
    </submittedName>
</protein>
<evidence type="ECO:0000256" key="5">
    <source>
        <dbReference type="ARBA" id="ARBA00022989"/>
    </source>
</evidence>
<dbReference type="Proteomes" id="UP001144256">
    <property type="component" value="Unassembled WGS sequence"/>
</dbReference>
<feature type="domain" description="Methyl-accepting transducer" evidence="11">
    <location>
        <begin position="372"/>
        <end position="629"/>
    </location>
</feature>
<keyword evidence="7 9" id="KW-0807">Transducer</keyword>
<sequence length="658" mass="72332">MLKSIKFKLMTYFTIIIVIISGGIGVLASVSSINALKGTVDNELIELAQGYSRYIESEINIAKAIMDGIAKRNVIKSLDWKVQKDAIEKEVKGNPIFSGMFIVDKNGTAHFTNGETADVSDREYFKEAMKENTYFSELRDSDIMDSMEYFVSSPIKNNDIDGIIVGFLKPEYLNNSINNIMSNANGVAYVVNQNGNIMASNNIDIVSNQDRVLSNEESDLTAVISKMVQGEIGTDEYNFEGKTYYCGYHPIGDTGWSIAINSLKSDSLSDVTKLRNNLICLIVISLLIGVVIIYFIGNLFSKPIALATKHAISLSKLDLTVSVPDKIMKRNDEIGELGKAFEIITNNVKRILNDISNYSIQLKDSSKKLSNTIGENASTAEEIAKAVEVIADGATIQARKSDNVVKELSELGDLIAESQQLSITVNSGTSKVKEVNIQGRKVIEKLKEEYVLNMDVANKVNSNTEELAEQSKLIENILITISNVANQTNLLALNATIEAARAGDAGKGFAVVAEQISKLADDTKEATEDISDILNKMTKEIVVTNNNMAKAGEIVNNVDNYLDETISTYDVIENSTKKTIELFRKLNESLVQISENKEKAFSFVEEINGVTQESAASTEEVSASVEEQTASMEEISRSTEKLADIATTMEQLIEKFQL</sequence>
<reference evidence="13" key="1">
    <citation type="submission" date="2022-06" db="EMBL/GenBank/DDBJ databases">
        <title>Vallitalea longa sp. nov., an anaerobic bacterium isolated from marine sediment.</title>
        <authorList>
            <person name="Hirano S."/>
            <person name="Terahara T."/>
            <person name="Mori K."/>
            <person name="Hamada M."/>
            <person name="Matsumoto R."/>
            <person name="Kobayashi T."/>
        </authorList>
    </citation>
    <scope>NUCLEOTIDE SEQUENCE</scope>
    <source>
        <strain evidence="13">SH18-1</strain>
    </source>
</reference>
<evidence type="ECO:0000256" key="10">
    <source>
        <dbReference type="SAM" id="Phobius"/>
    </source>
</evidence>
<feature type="transmembrane region" description="Helical" evidence="10">
    <location>
        <begin position="12"/>
        <end position="30"/>
    </location>
</feature>
<evidence type="ECO:0000256" key="6">
    <source>
        <dbReference type="ARBA" id="ARBA00023136"/>
    </source>
</evidence>
<gene>
    <name evidence="13" type="ORF">SH1V18_00370</name>
</gene>
<accession>A0A9W6DDR8</accession>
<comment type="similarity">
    <text evidence="8">Belongs to the methyl-accepting chemotaxis (MCP) protein family.</text>
</comment>
<dbReference type="SMART" id="SM00283">
    <property type="entry name" value="MA"/>
    <property type="match status" value="1"/>
</dbReference>
<keyword evidence="14" id="KW-1185">Reference proteome</keyword>
<dbReference type="CDD" id="cd12912">
    <property type="entry name" value="PDC2_MCP_like"/>
    <property type="match status" value="1"/>
</dbReference>
<dbReference type="GO" id="GO:0005886">
    <property type="term" value="C:plasma membrane"/>
    <property type="evidence" value="ECO:0007669"/>
    <property type="project" value="UniProtKB-SubCell"/>
</dbReference>
<dbReference type="CDD" id="cd12914">
    <property type="entry name" value="PDC1_DGC_like"/>
    <property type="match status" value="1"/>
</dbReference>
<feature type="transmembrane region" description="Helical" evidence="10">
    <location>
        <begin position="278"/>
        <end position="297"/>
    </location>
</feature>
<evidence type="ECO:0000259" key="11">
    <source>
        <dbReference type="PROSITE" id="PS50111"/>
    </source>
</evidence>
<dbReference type="InterPro" id="IPR029151">
    <property type="entry name" value="Sensor-like_sf"/>
</dbReference>
<keyword evidence="2" id="KW-1003">Cell membrane</keyword>
<evidence type="ECO:0000256" key="8">
    <source>
        <dbReference type="ARBA" id="ARBA00029447"/>
    </source>
</evidence>
<dbReference type="SMART" id="SM00304">
    <property type="entry name" value="HAMP"/>
    <property type="match status" value="1"/>
</dbReference>
<evidence type="ECO:0000256" key="9">
    <source>
        <dbReference type="PROSITE-ProRule" id="PRU00284"/>
    </source>
</evidence>
<evidence type="ECO:0000313" key="13">
    <source>
        <dbReference type="EMBL" id="GKX27557.1"/>
    </source>
</evidence>
<dbReference type="InterPro" id="IPR004089">
    <property type="entry name" value="MCPsignal_dom"/>
</dbReference>
<dbReference type="InterPro" id="IPR003660">
    <property type="entry name" value="HAMP_dom"/>
</dbReference>
<proteinExistence type="inferred from homology"/>
<evidence type="ECO:0000313" key="14">
    <source>
        <dbReference type="Proteomes" id="UP001144256"/>
    </source>
</evidence>
<dbReference type="GO" id="GO:0006935">
    <property type="term" value="P:chemotaxis"/>
    <property type="evidence" value="ECO:0007669"/>
    <property type="project" value="UniProtKB-KW"/>
</dbReference>
<dbReference type="Gene3D" id="1.10.287.950">
    <property type="entry name" value="Methyl-accepting chemotaxis protein"/>
    <property type="match status" value="1"/>
</dbReference>
<dbReference type="Pfam" id="PF02743">
    <property type="entry name" value="dCache_1"/>
    <property type="match status" value="1"/>
</dbReference>
<dbReference type="SUPFAM" id="SSF58104">
    <property type="entry name" value="Methyl-accepting chemotaxis protein (MCP) signaling domain"/>
    <property type="match status" value="1"/>
</dbReference>
<name>A0A9W6DDR8_9FIRM</name>
<dbReference type="Pfam" id="PF00015">
    <property type="entry name" value="MCPsignal"/>
    <property type="match status" value="1"/>
</dbReference>
<keyword evidence="3" id="KW-0145">Chemotaxis</keyword>
<dbReference type="PANTHER" id="PTHR32089:SF112">
    <property type="entry name" value="LYSOZYME-LIKE PROTEIN-RELATED"/>
    <property type="match status" value="1"/>
</dbReference>
<evidence type="ECO:0000256" key="2">
    <source>
        <dbReference type="ARBA" id="ARBA00022475"/>
    </source>
</evidence>
<dbReference type="InterPro" id="IPR033479">
    <property type="entry name" value="dCache_1"/>
</dbReference>
<dbReference type="AlphaFoldDB" id="A0A9W6DDR8"/>
<dbReference type="RefSeq" id="WP_281810967.1">
    <property type="nucleotide sequence ID" value="NZ_BRLB01000001.1"/>
</dbReference>
<feature type="domain" description="HAMP" evidence="12">
    <location>
        <begin position="298"/>
        <end position="353"/>
    </location>
</feature>
<evidence type="ECO:0000256" key="3">
    <source>
        <dbReference type="ARBA" id="ARBA00022500"/>
    </source>
</evidence>
<dbReference type="GO" id="GO:0007165">
    <property type="term" value="P:signal transduction"/>
    <property type="evidence" value="ECO:0007669"/>
    <property type="project" value="UniProtKB-KW"/>
</dbReference>
<dbReference type="EMBL" id="BRLB01000001">
    <property type="protein sequence ID" value="GKX27557.1"/>
    <property type="molecule type" value="Genomic_DNA"/>
</dbReference>
<keyword evidence="4 10" id="KW-0812">Transmembrane</keyword>
<dbReference type="PROSITE" id="PS50111">
    <property type="entry name" value="CHEMOTAXIS_TRANSDUC_2"/>
    <property type="match status" value="1"/>
</dbReference>
<keyword evidence="5 10" id="KW-1133">Transmembrane helix</keyword>
<dbReference type="PROSITE" id="PS50885">
    <property type="entry name" value="HAMP"/>
    <property type="match status" value="1"/>
</dbReference>
<organism evidence="13 14">
    <name type="scientific">Vallitalea longa</name>
    <dbReference type="NCBI Taxonomy" id="2936439"/>
    <lineage>
        <taxon>Bacteria</taxon>
        <taxon>Bacillati</taxon>
        <taxon>Bacillota</taxon>
        <taxon>Clostridia</taxon>
        <taxon>Lachnospirales</taxon>
        <taxon>Vallitaleaceae</taxon>
        <taxon>Vallitalea</taxon>
    </lineage>
</organism>
<dbReference type="CDD" id="cd06225">
    <property type="entry name" value="HAMP"/>
    <property type="match status" value="1"/>
</dbReference>
<dbReference type="PANTHER" id="PTHR32089">
    <property type="entry name" value="METHYL-ACCEPTING CHEMOTAXIS PROTEIN MCPB"/>
    <property type="match status" value="1"/>
</dbReference>
<evidence type="ECO:0000256" key="4">
    <source>
        <dbReference type="ARBA" id="ARBA00022692"/>
    </source>
</evidence>